<protein>
    <recommendedName>
        <fullName evidence="3">Collagen triple helix repeat-containing protein</fullName>
    </recommendedName>
</protein>
<gene>
    <name evidence="1" type="ORF">SAMN06297164_2376</name>
</gene>
<evidence type="ECO:0000313" key="2">
    <source>
        <dbReference type="Proteomes" id="UP000219335"/>
    </source>
</evidence>
<dbReference type="AlphaFoldDB" id="A0A286ABW5"/>
<reference evidence="1 2" key="1">
    <citation type="submission" date="2017-09" db="EMBL/GenBank/DDBJ databases">
        <authorList>
            <person name="Ehlers B."/>
            <person name="Leendertz F.H."/>
        </authorList>
    </citation>
    <scope>NUCLEOTIDE SEQUENCE [LARGE SCALE GENOMIC DNA]</scope>
    <source>
        <strain evidence="1 2">Nm42</strain>
    </source>
</reference>
<evidence type="ECO:0000313" key="1">
    <source>
        <dbReference type="EMBL" id="SOD19391.1"/>
    </source>
</evidence>
<proteinExistence type="predicted"/>
<accession>A0A286ABW5</accession>
<sequence>MITKVQKSIATKKLNIAPEKLPVRGRGAAAVPLGNSNAQSAYVYIRYASDASGTGFSDTPNSGLHYIAIKSSATRIVNPIASDFEVLWFNYKGDSGEGVNTVIPGIVDPTTEGNDGDHYINTATNTYFGAKAGGTWPAGVSMIGPQGPQGDPGDPGENGNTIIYGEGAPTEEDGTDGDTYIRTDTDFIYGPKASGVWPAGRSLIGPPGESGGAGVNGKTILYGTVAPTTEGVDDDFYINISTNMIYGPKVSDEWPAAVSLVGPTGPTGAKGDKAGYPLIFSNITNTGVNPGLPYFRFNNANSSGTTEIALHKVTTDGFDMTDLFGSWEVGGRLYFEQRDGNKRATFGITSIESNANHWEFGAAFLSGINFAPGDVVSINYYDSAETQVYDDLGDPDLPPASTNPTLAVILNNISGNATGKKAIAVSDGASTYDGVGRMVIEHDNETHALVFPNTGLTWTASDVGGFVRLTANAAHGLTSGVCDNKAKLHIGTASTGFGLYDLLPITSVVNTTVIQTSFPWPGGTPAAPLISDVGDTAQLKPTKIPALRNNSRIIVDANFIASGAGNKTAVAKLGGSDIFTPATITTAVNIHIPFEVYNKGVTGVQETRMGIASANGVGTGAAGAVLGIDTTSPVDLTFHFTSTVVNELIGIRSRLIEVIH</sequence>
<dbReference type="RefSeq" id="WP_097105807.1">
    <property type="nucleotide sequence ID" value="NZ_OCMU01000001.1"/>
</dbReference>
<dbReference type="Proteomes" id="UP000219335">
    <property type="component" value="Unassembled WGS sequence"/>
</dbReference>
<name>A0A286ABW5_9PROT</name>
<dbReference type="EMBL" id="OCMU01000001">
    <property type="protein sequence ID" value="SOD19391.1"/>
    <property type="molecule type" value="Genomic_DNA"/>
</dbReference>
<evidence type="ECO:0008006" key="3">
    <source>
        <dbReference type="Google" id="ProtNLM"/>
    </source>
</evidence>
<organism evidence="1 2">
    <name type="scientific">Nitrosomonas ureae</name>
    <dbReference type="NCBI Taxonomy" id="44577"/>
    <lineage>
        <taxon>Bacteria</taxon>
        <taxon>Pseudomonadati</taxon>
        <taxon>Pseudomonadota</taxon>
        <taxon>Betaproteobacteria</taxon>
        <taxon>Nitrosomonadales</taxon>
        <taxon>Nitrosomonadaceae</taxon>
        <taxon>Nitrosomonas</taxon>
    </lineage>
</organism>